<sequence length="215" mass="22824">MLGVLGLALFLGLAIAGGLILLIVPASEQPVPVWALAVVVLTGAIGTAISGYATVRARADLITDRLRFSESYGDGLQRQRNHALLFMAVPMALFLVSGLPQAWKLASGQGETFNWIAAYLSIFVPITVGLTLAEIGTGKMGRMKRHLDDEMTKLHRKQALSLAFVAMLAGATGTYFLGLHHPAAAVIVIPIVIAGAVQVGALRFVLLEREAERNG</sequence>
<keyword evidence="1" id="KW-0812">Transmembrane</keyword>
<feature type="transmembrane region" description="Helical" evidence="1">
    <location>
        <begin position="159"/>
        <end position="177"/>
    </location>
</feature>
<proteinExistence type="predicted"/>
<feature type="transmembrane region" description="Helical" evidence="1">
    <location>
        <begin position="83"/>
        <end position="103"/>
    </location>
</feature>
<reference evidence="2 3" key="1">
    <citation type="submission" date="2020-08" db="EMBL/GenBank/DDBJ databases">
        <title>Genomic Encyclopedia of Type Strains, Phase IV (KMG-IV): sequencing the most valuable type-strain genomes for metagenomic binning, comparative biology and taxonomic classification.</title>
        <authorList>
            <person name="Goeker M."/>
        </authorList>
    </citation>
    <scope>NUCLEOTIDE SEQUENCE [LARGE SCALE GENOMIC DNA]</scope>
    <source>
        <strain evidence="2 3">DSM 4737</strain>
    </source>
</reference>
<feature type="transmembrane region" description="Helical" evidence="1">
    <location>
        <begin position="115"/>
        <end position="138"/>
    </location>
</feature>
<name>A0A7W9FD49_9CAUL</name>
<accession>A0A7W9FD49</accession>
<organism evidence="2 3">
    <name type="scientific">Brevundimonas variabilis</name>
    <dbReference type="NCBI Taxonomy" id="74312"/>
    <lineage>
        <taxon>Bacteria</taxon>
        <taxon>Pseudomonadati</taxon>
        <taxon>Pseudomonadota</taxon>
        <taxon>Alphaproteobacteria</taxon>
        <taxon>Caulobacterales</taxon>
        <taxon>Caulobacteraceae</taxon>
        <taxon>Brevundimonas</taxon>
    </lineage>
</organism>
<protein>
    <submittedName>
        <fullName evidence="2">MFS family permease</fullName>
    </submittedName>
</protein>
<dbReference type="Proteomes" id="UP000545037">
    <property type="component" value="Unassembled WGS sequence"/>
</dbReference>
<comment type="caution">
    <text evidence="2">The sequence shown here is derived from an EMBL/GenBank/DDBJ whole genome shotgun (WGS) entry which is preliminary data.</text>
</comment>
<keyword evidence="3" id="KW-1185">Reference proteome</keyword>
<dbReference type="EMBL" id="JACHOR010000001">
    <property type="protein sequence ID" value="MBB5744880.1"/>
    <property type="molecule type" value="Genomic_DNA"/>
</dbReference>
<keyword evidence="1" id="KW-0472">Membrane</keyword>
<feature type="transmembrane region" description="Helical" evidence="1">
    <location>
        <begin position="34"/>
        <end position="55"/>
    </location>
</feature>
<dbReference type="AlphaFoldDB" id="A0A7W9FD49"/>
<keyword evidence="1" id="KW-1133">Transmembrane helix</keyword>
<evidence type="ECO:0000313" key="3">
    <source>
        <dbReference type="Proteomes" id="UP000545037"/>
    </source>
</evidence>
<evidence type="ECO:0000313" key="2">
    <source>
        <dbReference type="EMBL" id="MBB5744880.1"/>
    </source>
</evidence>
<feature type="transmembrane region" description="Helical" evidence="1">
    <location>
        <begin position="183"/>
        <end position="206"/>
    </location>
</feature>
<evidence type="ECO:0000256" key="1">
    <source>
        <dbReference type="SAM" id="Phobius"/>
    </source>
</evidence>
<dbReference type="RefSeq" id="WP_183211833.1">
    <property type="nucleotide sequence ID" value="NZ_JACHOR010000001.1"/>
</dbReference>
<gene>
    <name evidence="2" type="ORF">GGR13_000452</name>
</gene>